<evidence type="ECO:0000256" key="3">
    <source>
        <dbReference type="ARBA" id="ARBA00022989"/>
    </source>
</evidence>
<comment type="caution">
    <text evidence="6">The sequence shown here is derived from an EMBL/GenBank/DDBJ whole genome shotgun (WGS) entry which is preliminary data.</text>
</comment>
<evidence type="ECO:0000256" key="4">
    <source>
        <dbReference type="ARBA" id="ARBA00023136"/>
    </source>
</evidence>
<dbReference type="OrthoDB" id="120873at2"/>
<accession>A0A428ME02</accession>
<dbReference type="SUPFAM" id="SSF74653">
    <property type="entry name" value="TolA/TonB C-terminal domain"/>
    <property type="match status" value="1"/>
</dbReference>
<proteinExistence type="predicted"/>
<evidence type="ECO:0000259" key="5">
    <source>
        <dbReference type="PROSITE" id="PS52015"/>
    </source>
</evidence>
<dbReference type="GO" id="GO:0015891">
    <property type="term" value="P:siderophore transport"/>
    <property type="evidence" value="ECO:0007669"/>
    <property type="project" value="InterPro"/>
</dbReference>
<dbReference type="AlphaFoldDB" id="A0A428ME02"/>
<dbReference type="Gene3D" id="3.30.1150.10">
    <property type="match status" value="1"/>
</dbReference>
<dbReference type="SUPFAM" id="SSF48452">
    <property type="entry name" value="TPR-like"/>
    <property type="match status" value="1"/>
</dbReference>
<keyword evidence="2" id="KW-0812">Transmembrane</keyword>
<dbReference type="Gene3D" id="1.25.40.10">
    <property type="entry name" value="Tetratricopeptide repeat domain"/>
    <property type="match status" value="1"/>
</dbReference>
<evidence type="ECO:0000256" key="1">
    <source>
        <dbReference type="ARBA" id="ARBA00004167"/>
    </source>
</evidence>
<sequence length="311" mass="33836">MNKPIFATIVFVLMVVSVLGQGPNEGYVMESEATRHLLAHMDPIYPAIAKAAHVQGNVLLHADVTEHGTVTKVEVIGGPPMLRQSAIDAVKHWTYSPFEVNGVASKVQIVVSVAFSLGIPPATEKSDDAIGQAYFPKATECRAANASGRWSEAVKSCGDLTLIADRFPDPSMRANEIRGAHQEYGEALAFSGDLTTALAEFHRITELAEKSLTSKDAEYGTAYYWQAFAEHASKMPVEADHDYNVAEDSYRKAMVNLPDMKQIYGRYLAHTLVYHSVLAKQTGRDEVAAKMQAEALQLDPKALDGLGGKKS</sequence>
<dbReference type="PROSITE" id="PS52015">
    <property type="entry name" value="TONB_CTD"/>
    <property type="match status" value="1"/>
</dbReference>
<keyword evidence="4" id="KW-0472">Membrane</keyword>
<evidence type="ECO:0000313" key="6">
    <source>
        <dbReference type="EMBL" id="RSL15084.1"/>
    </source>
</evidence>
<evidence type="ECO:0000256" key="2">
    <source>
        <dbReference type="ARBA" id="ARBA00022692"/>
    </source>
</evidence>
<keyword evidence="7" id="KW-1185">Reference proteome</keyword>
<dbReference type="GO" id="GO:0031992">
    <property type="term" value="F:energy transducer activity"/>
    <property type="evidence" value="ECO:0007669"/>
    <property type="project" value="InterPro"/>
</dbReference>
<dbReference type="GO" id="GO:0055085">
    <property type="term" value="P:transmembrane transport"/>
    <property type="evidence" value="ECO:0007669"/>
    <property type="project" value="InterPro"/>
</dbReference>
<dbReference type="GO" id="GO:0016020">
    <property type="term" value="C:membrane"/>
    <property type="evidence" value="ECO:0007669"/>
    <property type="project" value="UniProtKB-SubCell"/>
</dbReference>
<dbReference type="InterPro" id="IPR011990">
    <property type="entry name" value="TPR-like_helical_dom_sf"/>
</dbReference>
<keyword evidence="3" id="KW-1133">Transmembrane helix</keyword>
<evidence type="ECO:0000313" key="7">
    <source>
        <dbReference type="Proteomes" id="UP000269669"/>
    </source>
</evidence>
<protein>
    <submittedName>
        <fullName evidence="6">TonB family protein</fullName>
    </submittedName>
</protein>
<feature type="domain" description="TonB C-terminal" evidence="5">
    <location>
        <begin position="30"/>
        <end position="124"/>
    </location>
</feature>
<name>A0A428ME02_9BACT</name>
<dbReference type="GO" id="GO:0030288">
    <property type="term" value="C:outer membrane-bounded periplasmic space"/>
    <property type="evidence" value="ECO:0007669"/>
    <property type="project" value="InterPro"/>
</dbReference>
<dbReference type="InterPro" id="IPR037682">
    <property type="entry name" value="TonB_C"/>
</dbReference>
<dbReference type="InterPro" id="IPR003538">
    <property type="entry name" value="TonB"/>
</dbReference>
<dbReference type="RefSeq" id="WP_125483867.1">
    <property type="nucleotide sequence ID" value="NZ_RSDW01000001.1"/>
</dbReference>
<dbReference type="PRINTS" id="PR01374">
    <property type="entry name" value="TONBPROTEIN"/>
</dbReference>
<dbReference type="NCBIfam" id="TIGR01352">
    <property type="entry name" value="tonB_Cterm"/>
    <property type="match status" value="1"/>
</dbReference>
<organism evidence="6 7">
    <name type="scientific">Edaphobacter aggregans</name>
    <dbReference type="NCBI Taxonomy" id="570835"/>
    <lineage>
        <taxon>Bacteria</taxon>
        <taxon>Pseudomonadati</taxon>
        <taxon>Acidobacteriota</taxon>
        <taxon>Terriglobia</taxon>
        <taxon>Terriglobales</taxon>
        <taxon>Acidobacteriaceae</taxon>
        <taxon>Edaphobacter</taxon>
    </lineage>
</organism>
<comment type="subcellular location">
    <subcellularLocation>
        <location evidence="1">Membrane</location>
        <topology evidence="1">Single-pass membrane protein</topology>
    </subcellularLocation>
</comment>
<gene>
    <name evidence="6" type="ORF">EDE15_0560</name>
</gene>
<reference evidence="6 7" key="1">
    <citation type="submission" date="2018-12" db="EMBL/GenBank/DDBJ databases">
        <title>Sequencing of bacterial isolates from soil warming experiment in Harvard Forest, Massachusetts, USA.</title>
        <authorList>
            <person name="Deangelis K."/>
        </authorList>
    </citation>
    <scope>NUCLEOTIDE SEQUENCE [LARGE SCALE GENOMIC DNA]</scope>
    <source>
        <strain evidence="6 7">EB153</strain>
    </source>
</reference>
<dbReference type="Pfam" id="PF03544">
    <property type="entry name" value="TonB_C"/>
    <property type="match status" value="1"/>
</dbReference>
<dbReference type="InterPro" id="IPR006260">
    <property type="entry name" value="TonB/TolA_C"/>
</dbReference>
<dbReference type="EMBL" id="RSDW01000001">
    <property type="protein sequence ID" value="RSL15084.1"/>
    <property type="molecule type" value="Genomic_DNA"/>
</dbReference>
<dbReference type="Proteomes" id="UP000269669">
    <property type="component" value="Unassembled WGS sequence"/>
</dbReference>